<dbReference type="Proteomes" id="UP000295703">
    <property type="component" value="Unassembled WGS sequence"/>
</dbReference>
<comment type="similarity">
    <text evidence="1 4">Belongs to the short-chain dehydrogenases/reductases (SDR) family.</text>
</comment>
<name>A0A4R8RL67_COLTR</name>
<evidence type="ECO:0000256" key="1">
    <source>
        <dbReference type="ARBA" id="ARBA00006484"/>
    </source>
</evidence>
<evidence type="ECO:0000313" key="6">
    <source>
        <dbReference type="Proteomes" id="UP000295703"/>
    </source>
</evidence>
<dbReference type="AlphaFoldDB" id="A0A4R8RL67"/>
<dbReference type="InterPro" id="IPR002347">
    <property type="entry name" value="SDR_fam"/>
</dbReference>
<protein>
    <submittedName>
        <fullName evidence="5">Oxidoreductase BOA17</fullName>
    </submittedName>
</protein>
<dbReference type="EMBL" id="RYZW01000017">
    <property type="protein sequence ID" value="TDZ67395.1"/>
    <property type="molecule type" value="Genomic_DNA"/>
</dbReference>
<gene>
    <name evidence="5" type="ORF">CTRI78_v003034</name>
</gene>
<evidence type="ECO:0000313" key="5">
    <source>
        <dbReference type="EMBL" id="TDZ67395.1"/>
    </source>
</evidence>
<dbReference type="PANTHER" id="PTHR43976:SF16">
    <property type="entry name" value="SHORT-CHAIN DEHYDROGENASE_REDUCTASE FAMILY PROTEIN"/>
    <property type="match status" value="1"/>
</dbReference>
<sequence>MAQSTVWLITGTTSGFGSAMMEQFTARGDKVIAAGRNASQRLADKKSASIYPLDLDMTAPLAVFEKQAEEAIAAFGHIDVVVNNAGVSVPQAIEEAEEAFTAKVFDANLIGAMRLVQATLPHFRERKQGTFAFIGSGLGWESYPFLAHYATAKAGLSMFAEGLQKEVAHLGIKSVIFEPGAFATGMGQTRTAADEGLGGAPKIAEYQGYFQQEWGKFGDFVSQGFLSDTEKLPSAIWDVVKGEGLASGKPFPVRVPLGADSLAAIRQKCREQLQLCDEWEKVSLSVAKDGVEQVVNAHLMKRFSILDLTDSK</sequence>
<dbReference type="STRING" id="5466.A0A4R8RL67"/>
<keyword evidence="2" id="KW-0521">NADP</keyword>
<evidence type="ECO:0000256" key="4">
    <source>
        <dbReference type="RuleBase" id="RU000363"/>
    </source>
</evidence>
<dbReference type="Pfam" id="PF00106">
    <property type="entry name" value="adh_short"/>
    <property type="match status" value="1"/>
</dbReference>
<dbReference type="PROSITE" id="PS00061">
    <property type="entry name" value="ADH_SHORT"/>
    <property type="match status" value="1"/>
</dbReference>
<dbReference type="Gene3D" id="3.40.50.720">
    <property type="entry name" value="NAD(P)-binding Rossmann-like Domain"/>
    <property type="match status" value="1"/>
</dbReference>
<dbReference type="PRINTS" id="PR00080">
    <property type="entry name" value="SDRFAMILY"/>
</dbReference>
<dbReference type="InterPro" id="IPR051911">
    <property type="entry name" value="SDR_oxidoreductase"/>
</dbReference>
<dbReference type="PANTHER" id="PTHR43976">
    <property type="entry name" value="SHORT CHAIN DEHYDROGENASE"/>
    <property type="match status" value="1"/>
</dbReference>
<dbReference type="SUPFAM" id="SSF51735">
    <property type="entry name" value="NAD(P)-binding Rossmann-fold domains"/>
    <property type="match status" value="1"/>
</dbReference>
<evidence type="ECO:0000256" key="3">
    <source>
        <dbReference type="ARBA" id="ARBA00023002"/>
    </source>
</evidence>
<dbReference type="InterPro" id="IPR036291">
    <property type="entry name" value="NAD(P)-bd_dom_sf"/>
</dbReference>
<dbReference type="InterPro" id="IPR020904">
    <property type="entry name" value="Sc_DH/Rdtase_CS"/>
</dbReference>
<accession>A0A4R8RL67</accession>
<keyword evidence="6" id="KW-1185">Reference proteome</keyword>
<keyword evidence="3" id="KW-0560">Oxidoreductase</keyword>
<dbReference type="PRINTS" id="PR00081">
    <property type="entry name" value="GDHRDH"/>
</dbReference>
<organism evidence="5 6">
    <name type="scientific">Colletotrichum trifolii</name>
    <dbReference type="NCBI Taxonomy" id="5466"/>
    <lineage>
        <taxon>Eukaryota</taxon>
        <taxon>Fungi</taxon>
        <taxon>Dikarya</taxon>
        <taxon>Ascomycota</taxon>
        <taxon>Pezizomycotina</taxon>
        <taxon>Sordariomycetes</taxon>
        <taxon>Hypocreomycetidae</taxon>
        <taxon>Glomerellales</taxon>
        <taxon>Glomerellaceae</taxon>
        <taxon>Colletotrichum</taxon>
        <taxon>Colletotrichum orbiculare species complex</taxon>
    </lineage>
</organism>
<evidence type="ECO:0000256" key="2">
    <source>
        <dbReference type="ARBA" id="ARBA00022857"/>
    </source>
</evidence>
<dbReference type="GO" id="GO:0016491">
    <property type="term" value="F:oxidoreductase activity"/>
    <property type="evidence" value="ECO:0007669"/>
    <property type="project" value="UniProtKB-KW"/>
</dbReference>
<proteinExistence type="inferred from homology"/>
<reference evidence="5 6" key="1">
    <citation type="submission" date="2018-12" db="EMBL/GenBank/DDBJ databases">
        <title>Genome sequence and assembly of Colletotrichum trifolii.</title>
        <authorList>
            <person name="Gan P."/>
            <person name="Shirasu K."/>
        </authorList>
    </citation>
    <scope>NUCLEOTIDE SEQUENCE [LARGE SCALE GENOMIC DNA]</scope>
    <source>
        <strain evidence="5 6">543-2</strain>
    </source>
</reference>
<comment type="caution">
    <text evidence="5">The sequence shown here is derived from an EMBL/GenBank/DDBJ whole genome shotgun (WGS) entry which is preliminary data.</text>
</comment>